<organism evidence="1 2">
    <name type="scientific">Effrenium voratum</name>
    <dbReference type="NCBI Taxonomy" id="2562239"/>
    <lineage>
        <taxon>Eukaryota</taxon>
        <taxon>Sar</taxon>
        <taxon>Alveolata</taxon>
        <taxon>Dinophyceae</taxon>
        <taxon>Suessiales</taxon>
        <taxon>Symbiodiniaceae</taxon>
        <taxon>Effrenium</taxon>
    </lineage>
</organism>
<dbReference type="EMBL" id="CAUJNA010000634">
    <property type="protein sequence ID" value="CAJ1379459.1"/>
    <property type="molecule type" value="Genomic_DNA"/>
</dbReference>
<name>A0AA36I4C6_9DINO</name>
<proteinExistence type="predicted"/>
<gene>
    <name evidence="1" type="ORF">EVOR1521_LOCUS7697</name>
</gene>
<dbReference type="Proteomes" id="UP001178507">
    <property type="component" value="Unassembled WGS sequence"/>
</dbReference>
<accession>A0AA36I4C6</accession>
<protein>
    <submittedName>
        <fullName evidence="1">Uncharacterized protein</fullName>
    </submittedName>
</protein>
<dbReference type="AlphaFoldDB" id="A0AA36I4C6"/>
<sequence>MRAIPYLPFSKVVSFEGETSELAKDSLPHKTQYNQAFHWVLQTMGYQSFAPQSSKEGEGKPDLRVHIGEESFAIEGMKQNIEEHLRRFNIMANYKNANHQGLYIIGNDSDKMLKTLKNTEAGKVQLIGLVPNIAHTAYTVHVKSKGIEGINTCNVDCDLVARRLVLKDDGKPELHIARALTCLPKLRPGSLRRQRWSGCES</sequence>
<evidence type="ECO:0000313" key="2">
    <source>
        <dbReference type="Proteomes" id="UP001178507"/>
    </source>
</evidence>
<evidence type="ECO:0000313" key="1">
    <source>
        <dbReference type="EMBL" id="CAJ1379459.1"/>
    </source>
</evidence>
<keyword evidence="2" id="KW-1185">Reference proteome</keyword>
<reference evidence="1" key="1">
    <citation type="submission" date="2023-08" db="EMBL/GenBank/DDBJ databases">
        <authorList>
            <person name="Chen Y."/>
            <person name="Shah S."/>
            <person name="Dougan E. K."/>
            <person name="Thang M."/>
            <person name="Chan C."/>
        </authorList>
    </citation>
    <scope>NUCLEOTIDE SEQUENCE</scope>
</reference>
<comment type="caution">
    <text evidence="1">The sequence shown here is derived from an EMBL/GenBank/DDBJ whole genome shotgun (WGS) entry which is preliminary data.</text>
</comment>